<evidence type="ECO:0000313" key="3">
    <source>
        <dbReference type="Proteomes" id="UP000049472"/>
    </source>
</evidence>
<protein>
    <submittedName>
        <fullName evidence="2">Peptidase S58, DmpA</fullName>
    </submittedName>
</protein>
<name>A0A0M6WFW6_9FIRM</name>
<dbReference type="PANTHER" id="PTHR36512">
    <property type="entry name" value="D-AMINOPEPTIDASE"/>
    <property type="match status" value="1"/>
</dbReference>
<accession>A0A0M6WFW6</accession>
<dbReference type="SUPFAM" id="SSF56266">
    <property type="entry name" value="DmpA/ArgJ-like"/>
    <property type="match status" value="1"/>
</dbReference>
<dbReference type="AlphaFoldDB" id="A0A0M6WFW6"/>
<dbReference type="Pfam" id="PF03576">
    <property type="entry name" value="Peptidase_S58"/>
    <property type="match status" value="1"/>
</dbReference>
<organism evidence="2 3">
    <name type="scientific">Agathobacter rectalis</name>
    <dbReference type="NCBI Taxonomy" id="39491"/>
    <lineage>
        <taxon>Bacteria</taxon>
        <taxon>Bacillati</taxon>
        <taxon>Bacillota</taxon>
        <taxon>Clostridia</taxon>
        <taxon>Lachnospirales</taxon>
        <taxon>Lachnospiraceae</taxon>
        <taxon>Agathobacter</taxon>
    </lineage>
</organism>
<comment type="similarity">
    <text evidence="1">Belongs to the peptidase S58 family.</text>
</comment>
<dbReference type="RefSeq" id="WP_055061159.1">
    <property type="nucleotide sequence ID" value="NZ_CVRQ01000009.1"/>
</dbReference>
<dbReference type="EMBL" id="CVRQ01000009">
    <property type="protein sequence ID" value="CRL33995.1"/>
    <property type="molecule type" value="Genomic_DNA"/>
</dbReference>
<reference evidence="3" key="1">
    <citation type="submission" date="2015-05" db="EMBL/GenBank/DDBJ databases">
        <authorList>
            <consortium name="Pathogen Informatics"/>
        </authorList>
    </citation>
    <scope>NUCLEOTIDE SEQUENCE [LARGE SCALE GENOMIC DNA]</scope>
    <source>
        <strain evidence="3">T1-815</strain>
    </source>
</reference>
<dbReference type="Gene3D" id="3.60.70.12">
    <property type="entry name" value="L-amino peptidase D-ALA esterase/amidase"/>
    <property type="match status" value="1"/>
</dbReference>
<evidence type="ECO:0000313" key="2">
    <source>
        <dbReference type="EMBL" id="CRL33995.1"/>
    </source>
</evidence>
<evidence type="ECO:0000256" key="1">
    <source>
        <dbReference type="ARBA" id="ARBA00007068"/>
    </source>
</evidence>
<dbReference type="InterPro" id="IPR005321">
    <property type="entry name" value="Peptidase_S58_DmpA"/>
</dbReference>
<dbReference type="InterPro" id="IPR016117">
    <property type="entry name" value="ArgJ-like_dom_sf"/>
</dbReference>
<gene>
    <name evidence="2" type="ORF">T1815_07231</name>
</gene>
<keyword evidence="3" id="KW-1185">Reference proteome</keyword>
<dbReference type="Proteomes" id="UP000049472">
    <property type="component" value="Unassembled WGS sequence"/>
</dbReference>
<dbReference type="PANTHER" id="PTHR36512:SF3">
    <property type="entry name" value="BLR5678 PROTEIN"/>
    <property type="match status" value="1"/>
</dbReference>
<dbReference type="GO" id="GO:0004177">
    <property type="term" value="F:aminopeptidase activity"/>
    <property type="evidence" value="ECO:0007669"/>
    <property type="project" value="TreeGrafter"/>
</dbReference>
<dbReference type="CDD" id="cd02252">
    <property type="entry name" value="nylC_like"/>
    <property type="match status" value="1"/>
</dbReference>
<sequence length="321" mass="33590">MHEIDIMDIGGFKIGQAEDTKGLTGCTVFLFDKQSPAGVDIRGGGPASRETPLLNPVADAKGIHALVLSGGSAFGLDAAGGVMKYLEERDIGFDVGVTKVPLVVQSCIFDLVIGDKNARPDGKMAYKACENASYDTFLQGNYGAGMGATVGKYMGRERSMKSGIGAYAVQLGELKVGAVVTLNALGDIYDIDTDKKIAGALDENGLLFDDETAYFEAAAKIQNMFTGNTTIGTIITNAKLDKTALNKVASMAHNGYGRAIRPVHTMADGDSIYAVSVGSVPADINLVGPMSAYVMAKAIADAARSAKSVDGYKAFCDVNKK</sequence>
<proteinExistence type="inferred from homology"/>